<dbReference type="InterPro" id="IPR050491">
    <property type="entry name" value="AmpC-like"/>
</dbReference>
<evidence type="ECO:0000256" key="2">
    <source>
        <dbReference type="SAM" id="SignalP"/>
    </source>
</evidence>
<keyword evidence="2" id="KW-0732">Signal</keyword>
<dbReference type="SUPFAM" id="SSF56601">
    <property type="entry name" value="beta-lactamase/transpeptidase-like"/>
    <property type="match status" value="1"/>
</dbReference>
<evidence type="ECO:0000313" key="6">
    <source>
        <dbReference type="Proteomes" id="UP000184330"/>
    </source>
</evidence>
<evidence type="ECO:0000259" key="3">
    <source>
        <dbReference type="Pfam" id="PF00144"/>
    </source>
</evidence>
<dbReference type="OrthoDB" id="5946976at2759"/>
<dbReference type="Proteomes" id="UP000184330">
    <property type="component" value="Unassembled WGS sequence"/>
</dbReference>
<dbReference type="InterPro" id="IPR021860">
    <property type="entry name" value="Peptidase_S12_Pab87-rel_C"/>
</dbReference>
<evidence type="ECO:0000259" key="4">
    <source>
        <dbReference type="Pfam" id="PF11954"/>
    </source>
</evidence>
<evidence type="ECO:0000313" key="5">
    <source>
        <dbReference type="EMBL" id="CZR61002.1"/>
    </source>
</evidence>
<gene>
    <name evidence="5" type="ORF">PAC_10898</name>
</gene>
<dbReference type="AlphaFoldDB" id="A0A1L7X7K9"/>
<dbReference type="STRING" id="576137.A0A1L7X7K9"/>
<feature type="signal peptide" evidence="2">
    <location>
        <begin position="1"/>
        <end position="20"/>
    </location>
</feature>
<evidence type="ECO:0000256" key="1">
    <source>
        <dbReference type="ARBA" id="ARBA00038215"/>
    </source>
</evidence>
<dbReference type="InterPro" id="IPR012338">
    <property type="entry name" value="Beta-lactam/transpept-like"/>
</dbReference>
<dbReference type="PANTHER" id="PTHR46825:SF9">
    <property type="entry name" value="BETA-LACTAMASE-RELATED DOMAIN-CONTAINING PROTEIN"/>
    <property type="match status" value="1"/>
</dbReference>
<feature type="domain" description="Peptidase S12 Pab87-related C-terminal" evidence="4">
    <location>
        <begin position="429"/>
        <end position="529"/>
    </location>
</feature>
<dbReference type="Pfam" id="PF11954">
    <property type="entry name" value="DUF3471"/>
    <property type="match status" value="1"/>
</dbReference>
<sequence>MWRSFSLCLLLSFLISFTRATRTQLPFKHKRSPFDEKFNRLVNWTLDRWHVPGLSMAVVDGDDIFTDAWGYAHLPNTKATPDTLYYGGSLTKSFTAAAMSILISSGNYTDLSWGTSISSIIRDDFVLAEEWATAHISIEDALAHRTGVPRHDWSYGGAYGDDLHEGTPRDVVRSLRDLPFAAEPRTTFHYCNIMYVVIAHVVSTLSGKPLKDFLEDRIWEPLGMKSTYFSRSDALKAPEDLAMGYIWHEDGQYYKPTVYMDVEIMTGASSIISTVNDYAKWLRAFINESPPLSPDDYAELKTPRNLLVPQPESSPFTRFSLYALGWEIAFYNGYQIFQHTGNLEAFGCRVQLVPELNWAAVTCGNTPVTCVNAGIELINHLLDNKIQLREEERFDWFNYHKISWQNRLDVYNSAKDTYYPQTLDFRPLSLELARYAGTYYNPGYRNCTIYYKNGQLQIDRNYSFHVHVDLEHVTGDYFMAYIDSTSTPDTLFQKAVAAEFVVGPDGAARKFGIAIEATMGTDGRIWFERID</sequence>
<comment type="similarity">
    <text evidence="1">Belongs to the peptidase S12 family.</text>
</comment>
<feature type="chain" id="PRO_5012634576" description="Beta-lactamase-related domain-containing protein" evidence="2">
    <location>
        <begin position="21"/>
        <end position="531"/>
    </location>
</feature>
<dbReference type="Pfam" id="PF00144">
    <property type="entry name" value="Beta-lactamase"/>
    <property type="match status" value="1"/>
</dbReference>
<protein>
    <recommendedName>
        <fullName evidence="7">Beta-lactamase-related domain-containing protein</fullName>
    </recommendedName>
</protein>
<dbReference type="InterPro" id="IPR001466">
    <property type="entry name" value="Beta-lactam-related"/>
</dbReference>
<dbReference type="PANTHER" id="PTHR46825">
    <property type="entry name" value="D-ALANYL-D-ALANINE-CARBOXYPEPTIDASE/ENDOPEPTIDASE AMPH"/>
    <property type="match status" value="1"/>
</dbReference>
<dbReference type="EMBL" id="FJOG01000017">
    <property type="protein sequence ID" value="CZR61002.1"/>
    <property type="molecule type" value="Genomic_DNA"/>
</dbReference>
<proteinExistence type="inferred from homology"/>
<dbReference type="Gene3D" id="3.40.710.10">
    <property type="entry name" value="DD-peptidase/beta-lactamase superfamily"/>
    <property type="match status" value="1"/>
</dbReference>
<accession>A0A1L7X7K9</accession>
<feature type="domain" description="Beta-lactamase-related" evidence="3">
    <location>
        <begin position="47"/>
        <end position="367"/>
    </location>
</feature>
<keyword evidence="6" id="KW-1185">Reference proteome</keyword>
<name>A0A1L7X7K9_9HELO</name>
<reference evidence="5 6" key="1">
    <citation type="submission" date="2016-03" db="EMBL/GenBank/DDBJ databases">
        <authorList>
            <person name="Ploux O."/>
        </authorList>
    </citation>
    <scope>NUCLEOTIDE SEQUENCE [LARGE SCALE GENOMIC DNA]</scope>
    <source>
        <strain evidence="5 6">UAMH 11012</strain>
    </source>
</reference>
<dbReference type="Gene3D" id="2.40.128.600">
    <property type="match status" value="1"/>
</dbReference>
<organism evidence="5 6">
    <name type="scientific">Phialocephala subalpina</name>
    <dbReference type="NCBI Taxonomy" id="576137"/>
    <lineage>
        <taxon>Eukaryota</taxon>
        <taxon>Fungi</taxon>
        <taxon>Dikarya</taxon>
        <taxon>Ascomycota</taxon>
        <taxon>Pezizomycotina</taxon>
        <taxon>Leotiomycetes</taxon>
        <taxon>Helotiales</taxon>
        <taxon>Mollisiaceae</taxon>
        <taxon>Phialocephala</taxon>
        <taxon>Phialocephala fortinii species complex</taxon>
    </lineage>
</organism>
<evidence type="ECO:0008006" key="7">
    <source>
        <dbReference type="Google" id="ProtNLM"/>
    </source>
</evidence>